<dbReference type="Proteomes" id="UP001257277">
    <property type="component" value="Unassembled WGS sequence"/>
</dbReference>
<organism evidence="2 3">
    <name type="scientific">Asprobacillus argus</name>
    <dbReference type="NCBI Taxonomy" id="3076534"/>
    <lineage>
        <taxon>Bacteria</taxon>
        <taxon>Pseudomonadati</taxon>
        <taxon>Bacteroidota</taxon>
        <taxon>Flavobacteriia</taxon>
        <taxon>Flavobacteriales</taxon>
        <taxon>Flavobacteriaceae</taxon>
        <taxon>Asprobacillus</taxon>
    </lineage>
</organism>
<evidence type="ECO:0000313" key="2">
    <source>
        <dbReference type="EMBL" id="MDT7830959.1"/>
    </source>
</evidence>
<dbReference type="EMBL" id="JAVTTO010000001">
    <property type="protein sequence ID" value="MDT7830959.1"/>
    <property type="molecule type" value="Genomic_DNA"/>
</dbReference>
<gene>
    <name evidence="2" type="ORF">RQM59_01125</name>
</gene>
<evidence type="ECO:0000256" key="1">
    <source>
        <dbReference type="SAM" id="Phobius"/>
    </source>
</evidence>
<evidence type="ECO:0008006" key="4">
    <source>
        <dbReference type="Google" id="ProtNLM"/>
    </source>
</evidence>
<feature type="transmembrane region" description="Helical" evidence="1">
    <location>
        <begin position="67"/>
        <end position="88"/>
    </location>
</feature>
<accession>A0ABU3LB50</accession>
<proteinExistence type="predicted"/>
<keyword evidence="1" id="KW-0812">Transmembrane</keyword>
<evidence type="ECO:0000313" key="3">
    <source>
        <dbReference type="Proteomes" id="UP001257277"/>
    </source>
</evidence>
<sequence>MGFGGSVGAMLASLKNNKRARPSAFNKLKENSVEYTTKTELHFDKKSTPAQLRALRKQIKRENNIAFIKKAIVIGILLVIVLLAVGFIKF</sequence>
<dbReference type="RefSeq" id="WP_349240215.1">
    <property type="nucleotide sequence ID" value="NZ_JAVTTO010000001.1"/>
</dbReference>
<name>A0ABU3LB50_9FLAO</name>
<keyword evidence="1" id="KW-1133">Transmembrane helix</keyword>
<keyword evidence="1" id="KW-0472">Membrane</keyword>
<comment type="caution">
    <text evidence="2">The sequence shown here is derived from an EMBL/GenBank/DDBJ whole genome shotgun (WGS) entry which is preliminary data.</text>
</comment>
<keyword evidence="3" id="KW-1185">Reference proteome</keyword>
<reference evidence="2 3" key="1">
    <citation type="submission" date="2023-09" db="EMBL/GenBank/DDBJ databases">
        <title>Novel taxa isolated from Blanes Bay.</title>
        <authorList>
            <person name="Rey-Velasco X."/>
            <person name="Lucena T."/>
        </authorList>
    </citation>
    <scope>NUCLEOTIDE SEQUENCE [LARGE SCALE GENOMIC DNA]</scope>
    <source>
        <strain evidence="2 3">S356</strain>
    </source>
</reference>
<protein>
    <recommendedName>
        <fullName evidence="4">DUF3899 domain-containing protein</fullName>
    </recommendedName>
</protein>